<accession>X0PKT3</accession>
<evidence type="ECO:0000313" key="2">
    <source>
        <dbReference type="Proteomes" id="UP000019491"/>
    </source>
</evidence>
<proteinExistence type="predicted"/>
<dbReference type="Proteomes" id="UP000019491">
    <property type="component" value="Unassembled WGS sequence"/>
</dbReference>
<name>X0PKT3_RHOWR</name>
<keyword evidence="2" id="KW-1185">Reference proteome</keyword>
<sequence length="74" mass="7590">MPPTGASDGTDPLDIATYADHPDNELMVYTSVASSQDARELGFVDSSRIARVTAVFPGGVVLAVAKVISPVDGA</sequence>
<organism evidence="1 2">
    <name type="scientific">Rhodococcus wratislaviensis NBRC 100605</name>
    <dbReference type="NCBI Taxonomy" id="1219028"/>
    <lineage>
        <taxon>Bacteria</taxon>
        <taxon>Bacillati</taxon>
        <taxon>Actinomycetota</taxon>
        <taxon>Actinomycetes</taxon>
        <taxon>Mycobacteriales</taxon>
        <taxon>Nocardiaceae</taxon>
        <taxon>Rhodococcus</taxon>
    </lineage>
</organism>
<comment type="caution">
    <text evidence="1">The sequence shown here is derived from an EMBL/GenBank/DDBJ whole genome shotgun (WGS) entry which is preliminary data.</text>
</comment>
<protein>
    <submittedName>
        <fullName evidence="1">Uncharacterized protein</fullName>
    </submittedName>
</protein>
<gene>
    <name evidence="1" type="ORF">RW1_005_01170</name>
</gene>
<reference evidence="1 2" key="1">
    <citation type="submission" date="2014-02" db="EMBL/GenBank/DDBJ databases">
        <title>Whole genome shotgun sequence of Rhodococcus wratislaviensis NBRC 100605.</title>
        <authorList>
            <person name="Hosoyama A."/>
            <person name="Tsuchikane K."/>
            <person name="Yoshida I."/>
            <person name="Ohji S."/>
            <person name="Ichikawa N."/>
            <person name="Yamazoe A."/>
            <person name="Fujita N."/>
        </authorList>
    </citation>
    <scope>NUCLEOTIDE SEQUENCE [LARGE SCALE GENOMIC DNA]</scope>
    <source>
        <strain evidence="1 2">NBRC 100605</strain>
    </source>
</reference>
<dbReference type="EMBL" id="BAWF01000005">
    <property type="protein sequence ID" value="GAF43009.1"/>
    <property type="molecule type" value="Genomic_DNA"/>
</dbReference>
<evidence type="ECO:0000313" key="1">
    <source>
        <dbReference type="EMBL" id="GAF43009.1"/>
    </source>
</evidence>
<dbReference type="AlphaFoldDB" id="X0PKT3"/>